<protein>
    <submittedName>
        <fullName evidence="2">Uncharacterized protein</fullName>
    </submittedName>
</protein>
<feature type="compositionally biased region" description="Basic and acidic residues" evidence="1">
    <location>
        <begin position="33"/>
        <end position="44"/>
    </location>
</feature>
<accession>A0ABT6MVS0</accession>
<comment type="caution">
    <text evidence="2">The sequence shown here is derived from an EMBL/GenBank/DDBJ whole genome shotgun (WGS) entry which is preliminary data.</text>
</comment>
<gene>
    <name evidence="2" type="ORF">QF205_16920</name>
</gene>
<dbReference type="Proteomes" id="UP001160550">
    <property type="component" value="Unassembled WGS sequence"/>
</dbReference>
<evidence type="ECO:0000313" key="3">
    <source>
        <dbReference type="Proteomes" id="UP001160550"/>
    </source>
</evidence>
<feature type="compositionally biased region" description="Basic and acidic residues" evidence="1">
    <location>
        <begin position="1"/>
        <end position="18"/>
    </location>
</feature>
<keyword evidence="3" id="KW-1185">Reference proteome</keyword>
<reference evidence="2" key="2">
    <citation type="submission" date="2023-04" db="EMBL/GenBank/DDBJ databases">
        <authorList>
            <person name="Sun J.-Q."/>
        </authorList>
    </citation>
    <scope>NUCLEOTIDE SEQUENCE</scope>
    <source>
        <strain evidence="2">CC-YY355</strain>
    </source>
</reference>
<evidence type="ECO:0000256" key="1">
    <source>
        <dbReference type="SAM" id="MobiDB-lite"/>
    </source>
</evidence>
<dbReference type="RefSeq" id="WP_280943959.1">
    <property type="nucleotide sequence ID" value="NZ_JARYGX010000032.1"/>
</dbReference>
<dbReference type="EMBL" id="JARYGX010000032">
    <property type="protein sequence ID" value="MDH7454732.1"/>
    <property type="molecule type" value="Genomic_DNA"/>
</dbReference>
<name>A0ABT6MVS0_9GAMM</name>
<sequence>MTRKPDTTPDPPEREQRSYPHGSGDRNSFSPFGKDRMPRHEGGTQRHAPPGPDGETGADGEGDGAGES</sequence>
<feature type="region of interest" description="Disordered" evidence="1">
    <location>
        <begin position="1"/>
        <end position="68"/>
    </location>
</feature>
<organism evidence="2 3">
    <name type="scientific">Luteimonas composti</name>
    <dbReference type="NCBI Taxonomy" id="398257"/>
    <lineage>
        <taxon>Bacteria</taxon>
        <taxon>Pseudomonadati</taxon>
        <taxon>Pseudomonadota</taxon>
        <taxon>Gammaproteobacteria</taxon>
        <taxon>Lysobacterales</taxon>
        <taxon>Lysobacteraceae</taxon>
        <taxon>Luteimonas</taxon>
    </lineage>
</organism>
<evidence type="ECO:0000313" key="2">
    <source>
        <dbReference type="EMBL" id="MDH7454732.1"/>
    </source>
</evidence>
<proteinExistence type="predicted"/>
<feature type="compositionally biased region" description="Acidic residues" evidence="1">
    <location>
        <begin position="56"/>
        <end position="68"/>
    </location>
</feature>
<reference evidence="2" key="1">
    <citation type="journal article" date="2007" name="Int. J. Syst. Evol. Microbiol.">
        <title>Luteimonas composti sp. nov., a moderately thermophilic bacterium isolated from food waste.</title>
        <authorList>
            <person name="Young C.C."/>
            <person name="Kampfer P."/>
            <person name="Chen W.M."/>
            <person name="Yen W.S."/>
            <person name="Arun A.B."/>
            <person name="Lai W.A."/>
            <person name="Shen F.T."/>
            <person name="Rekha P.D."/>
            <person name="Lin K.Y."/>
            <person name="Chou J.H."/>
        </authorList>
    </citation>
    <scope>NUCLEOTIDE SEQUENCE</scope>
    <source>
        <strain evidence="2">CC-YY355</strain>
    </source>
</reference>